<accession>A0A2H5XB72</accession>
<dbReference type="Gene3D" id="3.40.605.10">
    <property type="entry name" value="Aldehyde Dehydrogenase, Chain A, domain 1"/>
    <property type="match status" value="1"/>
</dbReference>
<keyword evidence="7" id="KW-0455">Luminescence</keyword>
<feature type="transmembrane region" description="Helical" evidence="9">
    <location>
        <begin position="120"/>
        <end position="139"/>
    </location>
</feature>
<dbReference type="GO" id="GO:0003995">
    <property type="term" value="F:acyl-CoA dehydrogenase activity"/>
    <property type="evidence" value="ECO:0007669"/>
    <property type="project" value="InterPro"/>
</dbReference>
<comment type="function">
    <text evidence="1">LuxC is the fatty acid reductase enzyme responsible for synthesis of the aldehyde substrate for the luminescent reaction catalyzed by luciferase.</text>
</comment>
<dbReference type="GO" id="GO:0050062">
    <property type="term" value="F:long-chain-fatty-acyl-CoA reductase activity"/>
    <property type="evidence" value="ECO:0007669"/>
    <property type="project" value="UniProtKB-EC"/>
</dbReference>
<dbReference type="UniPathway" id="UPA00569"/>
<evidence type="ECO:0000256" key="4">
    <source>
        <dbReference type="ARBA" id="ARBA00013020"/>
    </source>
</evidence>
<comment type="pathway">
    <text evidence="2">Lipid metabolism; fatty acid reduction for biolumincescence.</text>
</comment>
<keyword evidence="6 10" id="KW-0560">Oxidoreductase</keyword>
<dbReference type="InterPro" id="IPR016162">
    <property type="entry name" value="Ald_DH_N"/>
</dbReference>
<sequence>MSLDLTTTIARLRNAGDRLRAMPVAAIAAALERVAHRWQDRTAPERRIALAELPQRVPFGRPVCERALDALFEPLTAPRLLALLDDLLGTHQALDAFVPLVRHTSSILPSESASVRRKAFGADVALLILAGNIIGVGIWDIAFCLLCKTPVLVKPSSDEPLLPALFAQSLAAAAPELADAVASLPPDVQLEVWDGIDAVIVYGTDETVTAVKRCAPAKVRVIERGHRFSVAIVDAAYADERTAQLLALDIARFDQRGCLSPQVCFVVGRAATAAFGHKVAEALQRLNAELPPVLRDSERARVTHFRLTCQMLGAQVLAPSDASWTVAVWDAPTMCDAWQKVACSARVVHIVAMDTLDAVFDALRPLGQFLQGVAVAMDETMAERAAEALGHMGASRVCPVGRLQTPPLEWSQDGKHLIAELVRWCDLEPLALPAPEGGWVPVFEGDAERTALARFMLEQQGIPVSVEVDFDPSDPTQPRQRLCVPAEHAADAQRVFAQLPDR</sequence>
<keyword evidence="9" id="KW-1133">Transmembrane helix</keyword>
<evidence type="ECO:0000313" key="10">
    <source>
        <dbReference type="EMBL" id="GBC98441.1"/>
    </source>
</evidence>
<dbReference type="AlphaFoldDB" id="A0A2H5XB72"/>
<keyword evidence="5" id="KW-0521">NADP</keyword>
<protein>
    <recommendedName>
        <fullName evidence="4">long-chain-fatty-acyl-CoA reductase</fullName>
        <ecNumber evidence="4">1.2.1.50</ecNumber>
    </recommendedName>
</protein>
<keyword evidence="9" id="KW-0472">Membrane</keyword>
<comment type="caution">
    <text evidence="10">The sequence shown here is derived from an EMBL/GenBank/DDBJ whole genome shotgun (WGS) entry which is preliminary data.</text>
</comment>
<reference evidence="11" key="1">
    <citation type="submission" date="2017-09" db="EMBL/GenBank/DDBJ databases">
        <title>Metaegenomics of thermophilic ammonia-oxidizing enrichment culture.</title>
        <authorList>
            <person name="Kato S."/>
            <person name="Suzuki K."/>
        </authorList>
    </citation>
    <scope>NUCLEOTIDE SEQUENCE [LARGE SCALE GENOMIC DNA]</scope>
</reference>
<evidence type="ECO:0000256" key="7">
    <source>
        <dbReference type="ARBA" id="ARBA00023223"/>
    </source>
</evidence>
<evidence type="ECO:0000256" key="1">
    <source>
        <dbReference type="ARBA" id="ARBA00003277"/>
    </source>
</evidence>
<name>A0A2H5XB72_9BACT</name>
<dbReference type="GO" id="GO:0008218">
    <property type="term" value="P:bioluminescence"/>
    <property type="evidence" value="ECO:0007669"/>
    <property type="project" value="UniProtKB-KW"/>
</dbReference>
<dbReference type="Pfam" id="PF05893">
    <property type="entry name" value="LuxC"/>
    <property type="match status" value="1"/>
</dbReference>
<dbReference type="EMBL" id="BEHT01000010">
    <property type="protein sequence ID" value="GBC98441.1"/>
    <property type="molecule type" value="Genomic_DNA"/>
</dbReference>
<comment type="catalytic activity">
    <reaction evidence="8">
        <text>a long-chain fatty aldehyde + NADP(+) + CoA = a long-chain fatty acyl-CoA + NADPH + H(+)</text>
        <dbReference type="Rhea" id="RHEA:15437"/>
        <dbReference type="ChEBI" id="CHEBI:15378"/>
        <dbReference type="ChEBI" id="CHEBI:17176"/>
        <dbReference type="ChEBI" id="CHEBI:57287"/>
        <dbReference type="ChEBI" id="CHEBI:57783"/>
        <dbReference type="ChEBI" id="CHEBI:58349"/>
        <dbReference type="ChEBI" id="CHEBI:83139"/>
        <dbReference type="EC" id="1.2.1.50"/>
    </reaction>
</comment>
<dbReference type="InterPro" id="IPR016161">
    <property type="entry name" value="Ald_DH/histidinol_DH"/>
</dbReference>
<gene>
    <name evidence="10" type="primary">luxC</name>
    <name evidence="10" type="ORF">HRbin17_00953</name>
</gene>
<organism evidence="10 11">
    <name type="scientific">Candidatus Fervidibacter japonicus</name>
    <dbReference type="NCBI Taxonomy" id="2035412"/>
    <lineage>
        <taxon>Bacteria</taxon>
        <taxon>Candidatus Fervidibacterota</taxon>
        <taxon>Candidatus Fervidibacter</taxon>
    </lineage>
</organism>
<dbReference type="Proteomes" id="UP000236173">
    <property type="component" value="Unassembled WGS sequence"/>
</dbReference>
<keyword evidence="9" id="KW-0812">Transmembrane</keyword>
<dbReference type="SUPFAM" id="SSF53720">
    <property type="entry name" value="ALDH-like"/>
    <property type="match status" value="1"/>
</dbReference>
<evidence type="ECO:0000256" key="5">
    <source>
        <dbReference type="ARBA" id="ARBA00022857"/>
    </source>
</evidence>
<evidence type="ECO:0000313" key="11">
    <source>
        <dbReference type="Proteomes" id="UP000236173"/>
    </source>
</evidence>
<evidence type="ECO:0000256" key="2">
    <source>
        <dbReference type="ARBA" id="ARBA00004908"/>
    </source>
</evidence>
<evidence type="ECO:0000256" key="6">
    <source>
        <dbReference type="ARBA" id="ARBA00023002"/>
    </source>
</evidence>
<dbReference type="EC" id="1.2.1.50" evidence="4"/>
<proteinExistence type="inferred from homology"/>
<evidence type="ECO:0000256" key="8">
    <source>
        <dbReference type="ARBA" id="ARBA00049412"/>
    </source>
</evidence>
<evidence type="ECO:0000256" key="9">
    <source>
        <dbReference type="SAM" id="Phobius"/>
    </source>
</evidence>
<dbReference type="InterPro" id="IPR008670">
    <property type="entry name" value="CoA_reduct_LuxC"/>
</dbReference>
<evidence type="ECO:0000256" key="3">
    <source>
        <dbReference type="ARBA" id="ARBA00010915"/>
    </source>
</evidence>
<comment type="similarity">
    <text evidence="3">Belongs to the LuxC family.</text>
</comment>